<name>A0ACC2WGH9_9TREE</name>
<dbReference type="Proteomes" id="UP001230649">
    <property type="component" value="Unassembled WGS sequence"/>
</dbReference>
<sequence length="213" mass="23570">MLETELDTPSKVVNEANHSAGESRAKGEGVHQLSLELSLNARSGFAELFTIFPAPGTLPENSSRDEHEESESNHSSGGFRHVEGVSFQSYAKLESMNKARPPEHDQGYRKSRNGTVSSHELSDIIEHLVTDRPDLLDKLRPNIDDEATSCILTEVHTARRVRRVLDDLHDEEHDSQGPGSFKMTLADDTTYYHGDIESFLLGLPGTTTNVSSE</sequence>
<evidence type="ECO:0000313" key="1">
    <source>
        <dbReference type="EMBL" id="KAJ9110526.1"/>
    </source>
</evidence>
<accession>A0ACC2WGH9</accession>
<organism evidence="1 2">
    <name type="scientific">Naganishia adeliensis</name>
    <dbReference type="NCBI Taxonomy" id="92952"/>
    <lineage>
        <taxon>Eukaryota</taxon>
        <taxon>Fungi</taxon>
        <taxon>Dikarya</taxon>
        <taxon>Basidiomycota</taxon>
        <taxon>Agaricomycotina</taxon>
        <taxon>Tremellomycetes</taxon>
        <taxon>Filobasidiales</taxon>
        <taxon>Filobasidiaceae</taxon>
        <taxon>Naganishia</taxon>
    </lineage>
</organism>
<reference evidence="1" key="1">
    <citation type="submission" date="2023-04" db="EMBL/GenBank/DDBJ databases">
        <title>Draft Genome sequencing of Naganishia species isolated from polar environments using Oxford Nanopore Technology.</title>
        <authorList>
            <person name="Leo P."/>
            <person name="Venkateswaran K."/>
        </authorList>
    </citation>
    <scope>NUCLEOTIDE SEQUENCE</scope>
    <source>
        <strain evidence="1">MNA-CCFEE 5262</strain>
    </source>
</reference>
<gene>
    <name evidence="1" type="ORF">QFC20_002854</name>
</gene>
<dbReference type="EMBL" id="JASBWS010000023">
    <property type="protein sequence ID" value="KAJ9110526.1"/>
    <property type="molecule type" value="Genomic_DNA"/>
</dbReference>
<proteinExistence type="predicted"/>
<comment type="caution">
    <text evidence="1">The sequence shown here is derived from an EMBL/GenBank/DDBJ whole genome shotgun (WGS) entry which is preliminary data.</text>
</comment>
<evidence type="ECO:0000313" key="2">
    <source>
        <dbReference type="Proteomes" id="UP001230649"/>
    </source>
</evidence>
<keyword evidence="2" id="KW-1185">Reference proteome</keyword>
<protein>
    <submittedName>
        <fullName evidence="1">Uncharacterized protein</fullName>
    </submittedName>
</protein>